<dbReference type="GeneID" id="36572868"/>
<dbReference type="RefSeq" id="XP_024721345.1">
    <property type="nucleotide sequence ID" value="XM_024864787.1"/>
</dbReference>
<protein>
    <submittedName>
        <fullName evidence="1">Uncharacterized protein</fullName>
    </submittedName>
</protein>
<sequence length="90" mass="10191">MLMVPACKTRRQLLYLAICNQITAETSNYPICNQMTAGTPNYPSLPLFLGIMRGITVPGRQDAVYARHNVMYTNSSSFHCINFVRHSSHR</sequence>
<name>A0A2T3B372_AMORE</name>
<dbReference type="Proteomes" id="UP000241818">
    <property type="component" value="Unassembled WGS sequence"/>
</dbReference>
<accession>A0A2T3B372</accession>
<organism evidence="1 2">
    <name type="scientific">Amorphotheca resinae ATCC 22711</name>
    <dbReference type="NCBI Taxonomy" id="857342"/>
    <lineage>
        <taxon>Eukaryota</taxon>
        <taxon>Fungi</taxon>
        <taxon>Dikarya</taxon>
        <taxon>Ascomycota</taxon>
        <taxon>Pezizomycotina</taxon>
        <taxon>Leotiomycetes</taxon>
        <taxon>Helotiales</taxon>
        <taxon>Amorphothecaceae</taxon>
        <taxon>Amorphotheca</taxon>
    </lineage>
</organism>
<reference evidence="1 2" key="1">
    <citation type="journal article" date="2018" name="New Phytol.">
        <title>Comparative genomics and transcriptomics depict ericoid mycorrhizal fungi as versatile saprotrophs and plant mutualists.</title>
        <authorList>
            <person name="Martino E."/>
            <person name="Morin E."/>
            <person name="Grelet G.A."/>
            <person name="Kuo A."/>
            <person name="Kohler A."/>
            <person name="Daghino S."/>
            <person name="Barry K.W."/>
            <person name="Cichocki N."/>
            <person name="Clum A."/>
            <person name="Dockter R.B."/>
            <person name="Hainaut M."/>
            <person name="Kuo R.C."/>
            <person name="LaButti K."/>
            <person name="Lindahl B.D."/>
            <person name="Lindquist E.A."/>
            <person name="Lipzen A."/>
            <person name="Khouja H.R."/>
            <person name="Magnuson J."/>
            <person name="Murat C."/>
            <person name="Ohm R.A."/>
            <person name="Singer S.W."/>
            <person name="Spatafora J.W."/>
            <person name="Wang M."/>
            <person name="Veneault-Fourrey C."/>
            <person name="Henrissat B."/>
            <person name="Grigoriev I.V."/>
            <person name="Martin F.M."/>
            <person name="Perotto S."/>
        </authorList>
    </citation>
    <scope>NUCLEOTIDE SEQUENCE [LARGE SCALE GENOMIC DNA]</scope>
    <source>
        <strain evidence="1 2">ATCC 22711</strain>
    </source>
</reference>
<proteinExistence type="predicted"/>
<dbReference type="InParanoid" id="A0A2T3B372"/>
<gene>
    <name evidence="1" type="ORF">M430DRAFT_229007</name>
</gene>
<evidence type="ECO:0000313" key="2">
    <source>
        <dbReference type="Proteomes" id="UP000241818"/>
    </source>
</evidence>
<dbReference type="AlphaFoldDB" id="A0A2T3B372"/>
<dbReference type="EMBL" id="KZ679010">
    <property type="protein sequence ID" value="PSS20075.1"/>
    <property type="molecule type" value="Genomic_DNA"/>
</dbReference>
<evidence type="ECO:0000313" key="1">
    <source>
        <dbReference type="EMBL" id="PSS20075.1"/>
    </source>
</evidence>
<keyword evidence="2" id="KW-1185">Reference proteome</keyword>